<evidence type="ECO:0000256" key="7">
    <source>
        <dbReference type="SAM" id="MobiDB-lite"/>
    </source>
</evidence>
<evidence type="ECO:0000256" key="5">
    <source>
        <dbReference type="ARBA" id="ARBA00029468"/>
    </source>
</evidence>
<keyword evidence="4" id="KW-0966">Cell projection</keyword>
<evidence type="ECO:0000256" key="1">
    <source>
        <dbReference type="ARBA" id="ARBA00004430"/>
    </source>
</evidence>
<evidence type="ECO:0000313" key="10">
    <source>
        <dbReference type="Proteomes" id="UP000751190"/>
    </source>
</evidence>
<evidence type="ECO:0000256" key="3">
    <source>
        <dbReference type="ARBA" id="ARBA00023212"/>
    </source>
</evidence>
<sequence>MAAATARMSQALPATSRSHLTGSRAQQPSFSTAPRATTIQPQAQLASTKTWQPQGPHQSVPDTANVTGPHRFKYFKRPIIPFLNAMPPEIVFAQTRAGQEPLRPPEQVAEPIAKEMATQSDYRESEQQTDPFTPDYFVKPGAEPELLALSSLAHGAGLPASLREVNMIERARQKRVFEGSMPPMTDESSLELRRTMMSEQELREWRVREDEIHEMQDERVAQFAAQLRHAADEINKTWEDRVEHVRQIKLTEKDKALSAIQRRRIKALRKLSDGRKAVDAEESRAKRDIVRDYADYSSSVYAPVTREGKVTQDKLSHQYEIDPALLSGLQRIEALEASLPESALHARVARPPRDKEHLTLEERKSKKIRDALDHMDASLKAAKQAKPSEKEHKEALLAAYRVVKPLERPPTPQTLGPEIDDDAENAAMLLQRLIRGRAVQNMMFGGKERRLELIQELRGEEAPGLDEAESAAAEGALQQAETRERTVSSLCEGLQAELVAHTLDFLSKELVRFKEERTLAEMVRHAEWTRRKREAEESGRRQIEQLRREEEDRQWQHAMRVYKATADTFLSEIVADAVDVVAARQAAYELRFKAERFDSAVSRIHQKHDEAKMVVLDIVSSYLFPEVERQHKHREAAADDHRFVNAADSAVEAALLSAAKRLDVDD</sequence>
<dbReference type="InterPro" id="IPR032840">
    <property type="entry name" value="CFAP91_dom"/>
</dbReference>
<organism evidence="9 10">
    <name type="scientific">Diacronema lutheri</name>
    <name type="common">Unicellular marine alga</name>
    <name type="synonym">Monochrysis lutheri</name>
    <dbReference type="NCBI Taxonomy" id="2081491"/>
    <lineage>
        <taxon>Eukaryota</taxon>
        <taxon>Haptista</taxon>
        <taxon>Haptophyta</taxon>
        <taxon>Pavlovophyceae</taxon>
        <taxon>Pavlovales</taxon>
        <taxon>Pavlovaceae</taxon>
        <taxon>Diacronema</taxon>
    </lineage>
</organism>
<gene>
    <name evidence="9" type="ORF">KFE25_007130</name>
</gene>
<evidence type="ECO:0000256" key="4">
    <source>
        <dbReference type="ARBA" id="ARBA00023273"/>
    </source>
</evidence>
<comment type="similarity">
    <text evidence="5">Belongs to the CFAP91 family.</text>
</comment>
<dbReference type="OrthoDB" id="567787at2759"/>
<feature type="region of interest" description="Disordered" evidence="7">
    <location>
        <begin position="1"/>
        <end position="67"/>
    </location>
</feature>
<comment type="subcellular location">
    <subcellularLocation>
        <location evidence="1">Cytoplasm</location>
        <location evidence="1">Cytoskeleton</location>
        <location evidence="1">Cilium axoneme</location>
    </subcellularLocation>
</comment>
<keyword evidence="10" id="KW-1185">Reference proteome</keyword>
<dbReference type="GO" id="GO:0005930">
    <property type="term" value="C:axoneme"/>
    <property type="evidence" value="ECO:0007669"/>
    <property type="project" value="UniProtKB-SubCell"/>
</dbReference>
<reference evidence="9" key="1">
    <citation type="submission" date="2021-05" db="EMBL/GenBank/DDBJ databases">
        <title>The genome of the haptophyte Pavlova lutheri (Diacronema luteri, Pavlovales) - a model for lipid biosynthesis in eukaryotic algae.</title>
        <authorList>
            <person name="Hulatt C.J."/>
            <person name="Posewitz M.C."/>
        </authorList>
    </citation>
    <scope>NUCLEOTIDE SEQUENCE</scope>
    <source>
        <strain evidence="9">NIVA-4/92</strain>
    </source>
</reference>
<dbReference type="EMBL" id="JAGTXO010000005">
    <property type="protein sequence ID" value="KAG8468078.1"/>
    <property type="molecule type" value="Genomic_DNA"/>
</dbReference>
<dbReference type="Pfam" id="PF14738">
    <property type="entry name" value="CFAP91"/>
    <property type="match status" value="1"/>
</dbReference>
<dbReference type="InterPro" id="IPR026720">
    <property type="entry name" value="CFAP91"/>
</dbReference>
<comment type="caution">
    <text evidence="9">The sequence shown here is derived from an EMBL/GenBank/DDBJ whole genome shotgun (WGS) entry which is preliminary data.</text>
</comment>
<proteinExistence type="inferred from homology"/>
<dbReference type="PANTHER" id="PTHR22455:SF10">
    <property type="entry name" value="CILIA- AND FLAGELLA-ASSOCIATED PROTEIN 91"/>
    <property type="match status" value="1"/>
</dbReference>
<feature type="region of interest" description="Disordered" evidence="7">
    <location>
        <begin position="461"/>
        <end position="480"/>
    </location>
</feature>
<evidence type="ECO:0000256" key="2">
    <source>
        <dbReference type="ARBA" id="ARBA00022490"/>
    </source>
</evidence>
<accession>A0A8J5XID8</accession>
<feature type="domain" description="CFAP91" evidence="8">
    <location>
        <begin position="118"/>
        <end position="270"/>
    </location>
</feature>
<dbReference type="AlphaFoldDB" id="A0A8J5XID8"/>
<keyword evidence="3" id="KW-0206">Cytoskeleton</keyword>
<name>A0A8J5XID8_DIALT</name>
<keyword evidence="2" id="KW-0963">Cytoplasm</keyword>
<feature type="compositionally biased region" description="Polar residues" evidence="7">
    <location>
        <begin position="12"/>
        <end position="66"/>
    </location>
</feature>
<evidence type="ECO:0000256" key="6">
    <source>
        <dbReference type="ARBA" id="ARBA00029555"/>
    </source>
</evidence>
<evidence type="ECO:0000313" key="9">
    <source>
        <dbReference type="EMBL" id="KAG8468078.1"/>
    </source>
</evidence>
<dbReference type="PANTHER" id="PTHR22455">
    <property type="entry name" value="CILIA- AND FLAGELLA-ASSOCIATED PROTEIN 91"/>
    <property type="match status" value="1"/>
</dbReference>
<evidence type="ECO:0000259" key="8">
    <source>
        <dbReference type="Pfam" id="PF14738"/>
    </source>
</evidence>
<dbReference type="Proteomes" id="UP000751190">
    <property type="component" value="Unassembled WGS sequence"/>
</dbReference>
<protein>
    <recommendedName>
        <fullName evidence="6">Cilia- and flagella-associated protein 91</fullName>
    </recommendedName>
</protein>
<dbReference type="OMA" id="VQTMYRD"/>